<organism evidence="9 10">
    <name type="scientific">Pseudomaricurvus hydrocarbonicus</name>
    <dbReference type="NCBI Taxonomy" id="1470433"/>
    <lineage>
        <taxon>Bacteria</taxon>
        <taxon>Pseudomonadati</taxon>
        <taxon>Pseudomonadota</taxon>
        <taxon>Gammaproteobacteria</taxon>
        <taxon>Cellvibrionales</taxon>
        <taxon>Cellvibrionaceae</taxon>
        <taxon>Pseudomaricurvus</taxon>
    </lineage>
</organism>
<proteinExistence type="inferred from homology"/>
<sequence length="443" mass="49514">MKNYITGAGVALLWLASVPSLASEGLLDILSQAKTADPSFRGAAFERAAEQEAVKQARARLLPSLSFNAERTDNSDAIVESENQVANASSADYETTTYALTLNQSIYNHEYWVRYSQSKVVRDRADVEFDRARQDLLINVAERYFTVLKTEEQLSAISAEKEALQRHVEYASKSRNAGLGRRAEVVDAEARYYTALAEEAQFSKGLDDALFSLMQLTGQLHEELRPMQEKLPLELPDPAMPQPWIERGVTGNPDILSQQFTLQEARMEVKAQTAGHYPTLSLVYRNFDEDQGGSLFGGTSRIEGDEIALQLEVPIYQGGAVSSRRREAIERMHKSQEDLTRVLREVKTDVNSAFQGVMANIAQVKALQKTVSSQREVLRNKEKGLQAGLYTMLVVLDAQRDLADAQKNYIEARYDYAINSLKLKRAAGVLVEGDLVAINNWLR</sequence>
<dbReference type="SUPFAM" id="SSF56954">
    <property type="entry name" value="Outer membrane efflux proteins (OEP)"/>
    <property type="match status" value="1"/>
</dbReference>
<protein>
    <submittedName>
        <fullName evidence="9">TolC family outer membrane protein</fullName>
    </submittedName>
</protein>
<dbReference type="Pfam" id="PF02321">
    <property type="entry name" value="OEP"/>
    <property type="match status" value="2"/>
</dbReference>
<dbReference type="Proteomes" id="UP000787472">
    <property type="component" value="Unassembled WGS sequence"/>
</dbReference>
<dbReference type="Gene3D" id="1.20.1600.10">
    <property type="entry name" value="Outer membrane efflux proteins (OEP)"/>
    <property type="match status" value="1"/>
</dbReference>
<dbReference type="PANTHER" id="PTHR30026:SF20">
    <property type="entry name" value="OUTER MEMBRANE PROTEIN TOLC"/>
    <property type="match status" value="1"/>
</dbReference>
<evidence type="ECO:0000313" key="9">
    <source>
        <dbReference type="EMBL" id="NHO66313.1"/>
    </source>
</evidence>
<feature type="chain" id="PRO_5039131087" evidence="8">
    <location>
        <begin position="23"/>
        <end position="443"/>
    </location>
</feature>
<dbReference type="GO" id="GO:0009279">
    <property type="term" value="C:cell outer membrane"/>
    <property type="evidence" value="ECO:0007669"/>
    <property type="project" value="UniProtKB-SubCell"/>
</dbReference>
<evidence type="ECO:0000256" key="6">
    <source>
        <dbReference type="ARBA" id="ARBA00023136"/>
    </source>
</evidence>
<keyword evidence="5" id="KW-0812">Transmembrane</keyword>
<dbReference type="InterPro" id="IPR010130">
    <property type="entry name" value="T1SS_OMP_TolC"/>
</dbReference>
<dbReference type="NCBIfam" id="TIGR01844">
    <property type="entry name" value="type_I_sec_TolC"/>
    <property type="match status" value="1"/>
</dbReference>
<dbReference type="GO" id="GO:1990281">
    <property type="term" value="C:efflux pump complex"/>
    <property type="evidence" value="ECO:0007669"/>
    <property type="project" value="TreeGrafter"/>
</dbReference>
<evidence type="ECO:0000256" key="7">
    <source>
        <dbReference type="ARBA" id="ARBA00023237"/>
    </source>
</evidence>
<comment type="caution">
    <text evidence="9">The sequence shown here is derived from an EMBL/GenBank/DDBJ whole genome shotgun (WGS) entry which is preliminary data.</text>
</comment>
<comment type="similarity">
    <text evidence="2">Belongs to the outer membrane factor (OMF) (TC 1.B.17) family.</text>
</comment>
<evidence type="ECO:0000256" key="4">
    <source>
        <dbReference type="ARBA" id="ARBA00022452"/>
    </source>
</evidence>
<evidence type="ECO:0000256" key="5">
    <source>
        <dbReference type="ARBA" id="ARBA00022692"/>
    </source>
</evidence>
<evidence type="ECO:0000313" key="10">
    <source>
        <dbReference type="Proteomes" id="UP000787472"/>
    </source>
</evidence>
<keyword evidence="7" id="KW-0998">Cell outer membrane</keyword>
<dbReference type="EMBL" id="JAAONZ010000008">
    <property type="protein sequence ID" value="NHO66313.1"/>
    <property type="molecule type" value="Genomic_DNA"/>
</dbReference>
<dbReference type="PANTHER" id="PTHR30026">
    <property type="entry name" value="OUTER MEMBRANE PROTEIN TOLC"/>
    <property type="match status" value="1"/>
</dbReference>
<dbReference type="InterPro" id="IPR003423">
    <property type="entry name" value="OMP_efflux"/>
</dbReference>
<dbReference type="GO" id="GO:0015562">
    <property type="term" value="F:efflux transmembrane transporter activity"/>
    <property type="evidence" value="ECO:0007669"/>
    <property type="project" value="InterPro"/>
</dbReference>
<keyword evidence="4" id="KW-1134">Transmembrane beta strand</keyword>
<evidence type="ECO:0000256" key="8">
    <source>
        <dbReference type="SAM" id="SignalP"/>
    </source>
</evidence>
<dbReference type="InterPro" id="IPR051906">
    <property type="entry name" value="TolC-like"/>
</dbReference>
<dbReference type="AlphaFoldDB" id="A0A9E5JVF1"/>
<evidence type="ECO:0000256" key="2">
    <source>
        <dbReference type="ARBA" id="ARBA00007613"/>
    </source>
</evidence>
<dbReference type="GO" id="GO:0015288">
    <property type="term" value="F:porin activity"/>
    <property type="evidence" value="ECO:0007669"/>
    <property type="project" value="TreeGrafter"/>
</dbReference>
<feature type="signal peptide" evidence="8">
    <location>
        <begin position="1"/>
        <end position="22"/>
    </location>
</feature>
<gene>
    <name evidence="9" type="ORF">G8770_12255</name>
</gene>
<keyword evidence="10" id="KW-1185">Reference proteome</keyword>
<accession>A0A9E5JVF1</accession>
<dbReference type="RefSeq" id="WP_167186877.1">
    <property type="nucleotide sequence ID" value="NZ_JAAONZ010000008.1"/>
</dbReference>
<evidence type="ECO:0000256" key="3">
    <source>
        <dbReference type="ARBA" id="ARBA00022448"/>
    </source>
</evidence>
<evidence type="ECO:0000256" key="1">
    <source>
        <dbReference type="ARBA" id="ARBA00004442"/>
    </source>
</evidence>
<reference evidence="9" key="1">
    <citation type="submission" date="2020-03" db="EMBL/GenBank/DDBJ databases">
        <authorList>
            <person name="Guo F."/>
        </authorList>
    </citation>
    <scope>NUCLEOTIDE SEQUENCE</scope>
    <source>
        <strain evidence="9">JCM 30134</strain>
    </source>
</reference>
<comment type="subcellular location">
    <subcellularLocation>
        <location evidence="1">Cell outer membrane</location>
    </subcellularLocation>
</comment>
<name>A0A9E5JVF1_9GAMM</name>
<keyword evidence="6" id="KW-0472">Membrane</keyword>
<keyword evidence="3" id="KW-0813">Transport</keyword>
<keyword evidence="8" id="KW-0732">Signal</keyword>